<evidence type="ECO:0000256" key="4">
    <source>
        <dbReference type="ARBA" id="ARBA00022490"/>
    </source>
</evidence>
<feature type="disulfide bond" evidence="14">
    <location>
        <begin position="613"/>
        <end position="622"/>
    </location>
</feature>
<feature type="transmembrane region" description="Helical" evidence="18">
    <location>
        <begin position="675"/>
        <end position="701"/>
    </location>
</feature>
<dbReference type="Gene3D" id="2.10.25.140">
    <property type="match status" value="1"/>
</dbReference>
<keyword evidence="16 18" id="KW-1133">Transmembrane helix</keyword>
<dbReference type="Pfam" id="PF00008">
    <property type="entry name" value="EGF"/>
    <property type="match status" value="4"/>
</dbReference>
<dbReference type="InterPro" id="IPR018097">
    <property type="entry name" value="EGF_Ca-bd_CS"/>
</dbReference>
<evidence type="ECO:0000259" key="20">
    <source>
        <dbReference type="PROSITE" id="PS50026"/>
    </source>
</evidence>
<dbReference type="SMART" id="SM00181">
    <property type="entry name" value="EGF"/>
    <property type="match status" value="8"/>
</dbReference>
<dbReference type="GO" id="GO:0030154">
    <property type="term" value="P:cell differentiation"/>
    <property type="evidence" value="ECO:0007669"/>
    <property type="project" value="UniProtKB-KW"/>
</dbReference>
<feature type="disulfide bond" evidence="15">
    <location>
        <begin position="259"/>
        <end position="268"/>
    </location>
</feature>
<comment type="caution">
    <text evidence="14">Lacks conserved residue(s) required for the propagation of feature annotation.</text>
</comment>
<feature type="domain" description="EGF-like" evidence="20">
    <location>
        <begin position="580"/>
        <end position="623"/>
    </location>
</feature>
<evidence type="ECO:0000256" key="3">
    <source>
        <dbReference type="ARBA" id="ARBA00022473"/>
    </source>
</evidence>
<evidence type="ECO:0000259" key="21">
    <source>
        <dbReference type="PROSITE" id="PS51051"/>
    </source>
</evidence>
<keyword evidence="3 16" id="KW-0217">Developmental protein</keyword>
<evidence type="ECO:0000256" key="18">
    <source>
        <dbReference type="SAM" id="Phobius"/>
    </source>
</evidence>
<dbReference type="AlphaFoldDB" id="A0A4E0RYV8"/>
<gene>
    <name evidence="22" type="ORF">D915_005205</name>
</gene>
<dbReference type="PROSITE" id="PS01186">
    <property type="entry name" value="EGF_2"/>
    <property type="match status" value="5"/>
</dbReference>
<evidence type="ECO:0000256" key="9">
    <source>
        <dbReference type="ARBA" id="ARBA00022782"/>
    </source>
</evidence>
<dbReference type="InterPro" id="IPR000742">
    <property type="entry name" value="EGF"/>
</dbReference>
<dbReference type="GO" id="GO:0005576">
    <property type="term" value="C:extracellular region"/>
    <property type="evidence" value="ECO:0007669"/>
    <property type="project" value="UniProtKB-SubCell"/>
</dbReference>
<keyword evidence="8 16" id="KW-0677">Repeat</keyword>
<feature type="region of interest" description="Disordered" evidence="17">
    <location>
        <begin position="637"/>
        <end position="667"/>
    </location>
</feature>
<protein>
    <recommendedName>
        <fullName evidence="16">Delta-like protein</fullName>
    </recommendedName>
</protein>
<feature type="domain" description="EGF-like" evidence="20">
    <location>
        <begin position="456"/>
        <end position="501"/>
    </location>
</feature>
<evidence type="ECO:0000256" key="1">
    <source>
        <dbReference type="ARBA" id="ARBA00004496"/>
    </source>
</evidence>
<dbReference type="PROSITE" id="PS00010">
    <property type="entry name" value="ASX_HYDROXYL"/>
    <property type="match status" value="2"/>
</dbReference>
<feature type="disulfide bond" evidence="14">
    <location>
        <begin position="444"/>
        <end position="453"/>
    </location>
</feature>
<feature type="region of interest" description="Disordered" evidence="17">
    <location>
        <begin position="68"/>
        <end position="91"/>
    </location>
</feature>
<keyword evidence="16 18" id="KW-0472">Membrane</keyword>
<evidence type="ECO:0000313" key="22">
    <source>
        <dbReference type="EMBL" id="THD24202.1"/>
    </source>
</evidence>
<dbReference type="SMART" id="SM00051">
    <property type="entry name" value="DSL"/>
    <property type="match status" value="1"/>
</dbReference>
<evidence type="ECO:0000256" key="7">
    <source>
        <dbReference type="ARBA" id="ARBA00022729"/>
    </source>
</evidence>
<evidence type="ECO:0000256" key="12">
    <source>
        <dbReference type="ARBA" id="ARBA00023157"/>
    </source>
</evidence>
<keyword evidence="23" id="KW-1185">Reference proteome</keyword>
<dbReference type="PROSITE" id="PS00022">
    <property type="entry name" value="EGF_1"/>
    <property type="match status" value="8"/>
</dbReference>
<feature type="domain" description="EGF-like" evidence="20">
    <location>
        <begin position="421"/>
        <end position="454"/>
    </location>
</feature>
<feature type="chain" id="PRO_5020021844" description="Delta-like protein" evidence="19">
    <location>
        <begin position="34"/>
        <end position="894"/>
    </location>
</feature>
<keyword evidence="12 14" id="KW-1015">Disulfide bond</keyword>
<evidence type="ECO:0000256" key="13">
    <source>
        <dbReference type="ARBA" id="ARBA00023180"/>
    </source>
</evidence>
<feature type="disulfide bond" evidence="15">
    <location>
        <begin position="293"/>
        <end position="302"/>
    </location>
</feature>
<dbReference type="CDD" id="cd00054">
    <property type="entry name" value="EGF_CA"/>
    <property type="match status" value="4"/>
</dbReference>
<feature type="disulfide bond" evidence="14">
    <location>
        <begin position="409"/>
        <end position="418"/>
    </location>
</feature>
<dbReference type="InterPro" id="IPR000152">
    <property type="entry name" value="EGF-type_Asp/Asn_hydroxyl_site"/>
</dbReference>
<keyword evidence="4" id="KW-0963">Cytoplasm</keyword>
<feature type="signal peptide" evidence="19">
    <location>
        <begin position="1"/>
        <end position="33"/>
    </location>
</feature>
<dbReference type="GO" id="GO:0016020">
    <property type="term" value="C:membrane"/>
    <property type="evidence" value="ECO:0007669"/>
    <property type="project" value="UniProtKB-SubCell"/>
</dbReference>
<reference evidence="22" key="1">
    <citation type="submission" date="2019-03" db="EMBL/GenBank/DDBJ databases">
        <title>Improved annotation for the trematode Fasciola hepatica.</title>
        <authorList>
            <person name="Choi Y.-J."/>
            <person name="Martin J."/>
            <person name="Mitreva M."/>
        </authorList>
    </citation>
    <scope>NUCLEOTIDE SEQUENCE [LARGE SCALE GENOMIC DNA]</scope>
</reference>
<dbReference type="SUPFAM" id="SSF57184">
    <property type="entry name" value="Growth factor receptor domain"/>
    <property type="match status" value="1"/>
</dbReference>
<dbReference type="InterPro" id="IPR001774">
    <property type="entry name" value="DSL"/>
</dbReference>
<feature type="compositionally biased region" description="Polar residues" evidence="17">
    <location>
        <begin position="637"/>
        <end position="646"/>
    </location>
</feature>
<dbReference type="Proteomes" id="UP000230066">
    <property type="component" value="Unassembled WGS sequence"/>
</dbReference>
<evidence type="ECO:0000256" key="5">
    <source>
        <dbReference type="ARBA" id="ARBA00022525"/>
    </source>
</evidence>
<proteinExistence type="predicted"/>
<evidence type="ECO:0000256" key="16">
    <source>
        <dbReference type="RuleBase" id="RU280815"/>
    </source>
</evidence>
<dbReference type="SMART" id="SM00179">
    <property type="entry name" value="EGF_CA"/>
    <property type="match status" value="4"/>
</dbReference>
<evidence type="ECO:0000256" key="17">
    <source>
        <dbReference type="SAM" id="MobiDB-lite"/>
    </source>
</evidence>
<evidence type="ECO:0000256" key="11">
    <source>
        <dbReference type="ARBA" id="ARBA00022843"/>
    </source>
</evidence>
<dbReference type="GO" id="GO:0005509">
    <property type="term" value="F:calcium ion binding"/>
    <property type="evidence" value="ECO:0007669"/>
    <property type="project" value="InterPro"/>
</dbReference>
<keyword evidence="6 14" id="KW-0245">EGF-like domain</keyword>
<evidence type="ECO:0000256" key="10">
    <source>
        <dbReference type="ARBA" id="ARBA00022837"/>
    </source>
</evidence>
<keyword evidence="16 18" id="KW-0812">Transmembrane</keyword>
<evidence type="ECO:0000313" key="23">
    <source>
        <dbReference type="Proteomes" id="UP000230066"/>
    </source>
</evidence>
<feature type="domain" description="EGF-like" evidence="20">
    <location>
        <begin position="375"/>
        <end position="419"/>
    </location>
</feature>
<name>A0A4E0RYV8_FASHE</name>
<evidence type="ECO:0000256" key="2">
    <source>
        <dbReference type="ARBA" id="ARBA00004613"/>
    </source>
</evidence>
<feature type="domain" description="EGF-like" evidence="20">
    <location>
        <begin position="503"/>
        <end position="540"/>
    </location>
</feature>
<comment type="subcellular location">
    <subcellularLocation>
        <location evidence="1">Cytoplasm</location>
    </subcellularLocation>
    <subcellularLocation>
        <location evidence="16">Membrane</location>
        <topology evidence="16">Single-pass type I membrane protein</topology>
    </subcellularLocation>
    <subcellularLocation>
        <location evidence="2">Secreted</location>
    </subcellularLocation>
</comment>
<dbReference type="PANTHER" id="PTHR24049">
    <property type="entry name" value="CRUMBS FAMILY MEMBER"/>
    <property type="match status" value="1"/>
</dbReference>
<organism evidence="22 23">
    <name type="scientific">Fasciola hepatica</name>
    <name type="common">Liver fluke</name>
    <dbReference type="NCBI Taxonomy" id="6192"/>
    <lineage>
        <taxon>Eukaryota</taxon>
        <taxon>Metazoa</taxon>
        <taxon>Spiralia</taxon>
        <taxon>Lophotrochozoa</taxon>
        <taxon>Platyhelminthes</taxon>
        <taxon>Trematoda</taxon>
        <taxon>Digenea</taxon>
        <taxon>Plagiorchiida</taxon>
        <taxon>Echinostomata</taxon>
        <taxon>Echinostomatoidea</taxon>
        <taxon>Fasciolidae</taxon>
        <taxon>Fasciola</taxon>
    </lineage>
</organism>
<feature type="disulfide bond" evidence="15">
    <location>
        <begin position="272"/>
        <end position="284"/>
    </location>
</feature>
<dbReference type="PANTHER" id="PTHR24049:SF22">
    <property type="entry name" value="DROSOPHILA CRUMBS HOMOLOG"/>
    <property type="match status" value="1"/>
</dbReference>
<dbReference type="PROSITE" id="PS50026">
    <property type="entry name" value="EGF_3"/>
    <property type="match status" value="6"/>
</dbReference>
<dbReference type="GO" id="GO:0007154">
    <property type="term" value="P:cell communication"/>
    <property type="evidence" value="ECO:0007669"/>
    <property type="project" value="InterPro"/>
</dbReference>
<keyword evidence="5" id="KW-0964">Secreted</keyword>
<keyword evidence="9" id="KW-0221">Differentiation</keyword>
<feature type="disulfide bond" evidence="14">
    <location>
        <begin position="568"/>
        <end position="577"/>
    </location>
</feature>
<dbReference type="Gene3D" id="2.10.25.10">
    <property type="entry name" value="Laminin"/>
    <property type="match status" value="5"/>
</dbReference>
<sequence length="894" mass="99397">MSRALLGRKWCYSGTNSLVLLVLLCLHNCPVLSTVTVFDDRFSGLFSRSYLDVRIGRFILSLLHNSDDSDTRASGKLCDQNDRPNASSSTSNCSFVLGLCLSEMVRTSPNNQQDSHTSQMPTVQSRKISRNAIELSHFPTKCDTGREQIRADLKTINSSHIVLERDEKYRFHVVTLPEAHILLTVKIYLRNSETDESGITLLWQWDGKIEELSPDDRWSTVLMKHHTEQSVASSLRSLPIGENSELQLTSISVDYKYSCKQNYYGPSCNHYCDPRYSSLGHYRCHPQTGAFICKPGWTGTRCNQAVCDQGCIHGFCDRPGRCNCLDGWTGFKCDQCIPIPGCLNGQCHFNPTLGGFQPYTCECNNGWMGMLCNINKNICTSAENPCLNGGECIPTPNLYGQLPLYNCHCPIGFTGTHCEQRVLDCRYHGCGHNGECQNNGNCSCANGYFGSMCQFNQTSCAEFPCLGTRSKCHDTSATSWTENNPSYKCVCETGRYGSNCEFQVNLCSAGNQCLNGGRCVSLVDGYRCICPPKFAGARCEQLRLACQNYSCANGGECLDHGISFTCHCPLGWTGITCHENVNECVEIPRLTGKALCKHGAGCRDLLGSYECLCTTGWTGRHCEIIEQKNTGAETVCSNSSHCSEQPKTPAERPVTQKLSENQTTDPGDKQSVRHFVALFTVMGVTIPLTLITLIAGIILFITNCRSYHKDHTAHWPGYERPTRNLSKVNDYTTKRYLTTTDCQSTLFSASTPSNPRLYSNLFSTKKSSTAWSTTQIEREQLMTPTFRDDRIELEGIGGDQIAPNLEQKSKNDTPPLVRSNNNYLDTEFSHCPYSCVQTAHPLHTTVVSQLPYVEQTVINTLALLSPSRACSPPPPYEEQNDCCFEHVIVNHSKS</sequence>
<evidence type="ECO:0000256" key="15">
    <source>
        <dbReference type="PROSITE-ProRule" id="PRU00377"/>
    </source>
</evidence>
<dbReference type="InterPro" id="IPR009030">
    <property type="entry name" value="Growth_fac_rcpt_cys_sf"/>
</dbReference>
<feature type="disulfide bond" evidence="14">
    <location>
        <begin position="491"/>
        <end position="500"/>
    </location>
</feature>
<comment type="caution">
    <text evidence="22">The sequence shown here is derived from an EMBL/GenBank/DDBJ whole genome shotgun (WGS) entry which is preliminary data.</text>
</comment>
<feature type="disulfide bond" evidence="14">
    <location>
        <begin position="530"/>
        <end position="539"/>
    </location>
</feature>
<evidence type="ECO:0000256" key="19">
    <source>
        <dbReference type="SAM" id="SignalP"/>
    </source>
</evidence>
<evidence type="ECO:0000256" key="8">
    <source>
        <dbReference type="ARBA" id="ARBA00022737"/>
    </source>
</evidence>
<keyword evidence="7 16" id="KW-0732">Signal</keyword>
<dbReference type="Pfam" id="PF01414">
    <property type="entry name" value="DSL"/>
    <property type="match status" value="1"/>
</dbReference>
<evidence type="ECO:0000256" key="14">
    <source>
        <dbReference type="PROSITE-ProRule" id="PRU00076"/>
    </source>
</evidence>
<feature type="domain" description="EGF-like" evidence="20">
    <location>
        <begin position="542"/>
        <end position="578"/>
    </location>
</feature>
<accession>A0A4E0RYV8</accession>
<feature type="domain" description="DSL" evidence="21">
    <location>
        <begin position="257"/>
        <end position="302"/>
    </location>
</feature>
<dbReference type="SUPFAM" id="SSF57196">
    <property type="entry name" value="EGF/Laminin"/>
    <property type="match status" value="1"/>
</dbReference>
<dbReference type="PROSITE" id="PS01187">
    <property type="entry name" value="EGF_CA"/>
    <property type="match status" value="1"/>
</dbReference>
<keyword evidence="13" id="KW-0325">Glycoprotein</keyword>
<dbReference type="PROSITE" id="PS51051">
    <property type="entry name" value="DSL"/>
    <property type="match status" value="1"/>
</dbReference>
<comment type="function">
    <text evidence="16">Putative Notch ligand involved in the mediation of Notch signaling.</text>
</comment>
<dbReference type="GO" id="GO:0005737">
    <property type="term" value="C:cytoplasm"/>
    <property type="evidence" value="ECO:0007669"/>
    <property type="project" value="UniProtKB-SubCell"/>
</dbReference>
<dbReference type="InterPro" id="IPR001881">
    <property type="entry name" value="EGF-like_Ca-bd_dom"/>
</dbReference>
<dbReference type="EMBL" id="JXXN02001726">
    <property type="protein sequence ID" value="THD24202.1"/>
    <property type="molecule type" value="Genomic_DNA"/>
</dbReference>
<keyword evidence="10" id="KW-0106">Calcium</keyword>
<evidence type="ECO:0000256" key="6">
    <source>
        <dbReference type="ARBA" id="ARBA00022536"/>
    </source>
</evidence>
<feature type="compositionally biased region" description="Polar residues" evidence="17">
    <location>
        <begin position="656"/>
        <end position="665"/>
    </location>
</feature>
<keyword evidence="11" id="KW-0832">Ubl conjugation</keyword>
<dbReference type="FunFam" id="2.10.25.10:FF:000425">
    <property type="entry name" value="Eyes shut homolog"/>
    <property type="match status" value="1"/>
</dbReference>
<dbReference type="FunFam" id="2.10.25.10:FF:000006">
    <property type="entry name" value="Versican core protein-like isoform 1"/>
    <property type="match status" value="1"/>
</dbReference>
<dbReference type="InterPro" id="IPR051022">
    <property type="entry name" value="Notch_Cell-Fate_Det"/>
</dbReference>